<feature type="non-terminal residue" evidence="1">
    <location>
        <position position="1"/>
    </location>
</feature>
<proteinExistence type="predicted"/>
<dbReference type="Proteomes" id="UP000789375">
    <property type="component" value="Unassembled WGS sequence"/>
</dbReference>
<evidence type="ECO:0000313" key="2">
    <source>
        <dbReference type="Proteomes" id="UP000789375"/>
    </source>
</evidence>
<gene>
    <name evidence="1" type="ORF">FMOSSE_LOCUS15619</name>
</gene>
<evidence type="ECO:0000313" key="1">
    <source>
        <dbReference type="EMBL" id="CAG8730356.1"/>
    </source>
</evidence>
<name>A0A9N9ICX9_FUNMO</name>
<reference evidence="1" key="1">
    <citation type="submission" date="2021-06" db="EMBL/GenBank/DDBJ databases">
        <authorList>
            <person name="Kallberg Y."/>
            <person name="Tangrot J."/>
            <person name="Rosling A."/>
        </authorList>
    </citation>
    <scope>NUCLEOTIDE SEQUENCE</scope>
    <source>
        <strain evidence="1">87-6 pot B 2015</strain>
    </source>
</reference>
<accession>A0A9N9ICX9</accession>
<dbReference type="EMBL" id="CAJVPP010016687">
    <property type="protein sequence ID" value="CAG8730356.1"/>
    <property type="molecule type" value="Genomic_DNA"/>
</dbReference>
<organism evidence="1 2">
    <name type="scientific">Funneliformis mosseae</name>
    <name type="common">Endomycorrhizal fungus</name>
    <name type="synonym">Glomus mosseae</name>
    <dbReference type="NCBI Taxonomy" id="27381"/>
    <lineage>
        <taxon>Eukaryota</taxon>
        <taxon>Fungi</taxon>
        <taxon>Fungi incertae sedis</taxon>
        <taxon>Mucoromycota</taxon>
        <taxon>Glomeromycotina</taxon>
        <taxon>Glomeromycetes</taxon>
        <taxon>Glomerales</taxon>
        <taxon>Glomeraceae</taxon>
        <taxon>Funneliformis</taxon>
    </lineage>
</organism>
<sequence length="86" mass="10018">DPIKSNEKNDHYDSFDSLYEIVTTEKFRPSLINVQNREERGSASMYINTKVRDVVECNYCGKLRCLFSDTKLTNEEITSYKIAIQT</sequence>
<protein>
    <submittedName>
        <fullName evidence="1">12562_t:CDS:1</fullName>
    </submittedName>
</protein>
<comment type="caution">
    <text evidence="1">The sequence shown here is derived from an EMBL/GenBank/DDBJ whole genome shotgun (WGS) entry which is preliminary data.</text>
</comment>
<dbReference type="AlphaFoldDB" id="A0A9N9ICX9"/>
<keyword evidence="2" id="KW-1185">Reference proteome</keyword>